<reference evidence="2" key="1">
    <citation type="submission" date="2018-04" db="EMBL/GenBank/DDBJ databases">
        <authorList>
            <person name="Djurhuus A.M."/>
            <person name="Carstens A.B."/>
            <person name="Hansen L.H."/>
        </authorList>
    </citation>
    <scope>NUCLEOTIDE SEQUENCE</scope>
</reference>
<evidence type="ECO:0000313" key="3">
    <source>
        <dbReference type="Proteomes" id="UP000240374"/>
    </source>
</evidence>
<dbReference type="EMBL" id="MG018929">
    <property type="protein sequence ID" value="ATW58183.1"/>
    <property type="molecule type" value="Genomic_DNA"/>
</dbReference>
<evidence type="ECO:0000256" key="1">
    <source>
        <dbReference type="SAM" id="MobiDB-lite"/>
    </source>
</evidence>
<sequence length="78" mass="9183">MSSHRQREHSYYALGRNDRRTGKPPRPYTLPKTHRATYMRGYNSFREPEPVSKPGWGERFAFWIARKLGLSFELRGAA</sequence>
<organism evidence="2 3">
    <name type="scientific">Pseudomonas phage uligo</name>
    <dbReference type="NCBI Taxonomy" id="2048979"/>
    <lineage>
        <taxon>Viruses</taxon>
        <taxon>Duplodnaviria</taxon>
        <taxon>Heunggongvirae</taxon>
        <taxon>Uroviricota</taxon>
        <taxon>Caudoviricetes</taxon>
        <taxon>Autographivirales</taxon>
        <taxon>Autosignataviridae</taxon>
        <taxon>Colwellvirinae</taxon>
        <taxon>Uliginvirus</taxon>
        <taxon>Uliginvirus uligo</taxon>
    </lineage>
</organism>
<proteinExistence type="predicted"/>
<evidence type="ECO:0000313" key="2">
    <source>
        <dbReference type="EMBL" id="ATW58183.1"/>
    </source>
</evidence>
<keyword evidence="3" id="KW-1185">Reference proteome</keyword>
<name>A0A2H4P7M0_9CAUD</name>
<dbReference type="Proteomes" id="UP000240374">
    <property type="component" value="Segment"/>
</dbReference>
<protein>
    <submittedName>
        <fullName evidence="2">Uncharacterized protein</fullName>
    </submittedName>
</protein>
<accession>A0A2H4P7M0</accession>
<feature type="region of interest" description="Disordered" evidence="1">
    <location>
        <begin position="1"/>
        <end position="32"/>
    </location>
</feature>